<name>A0A8J4PV32_9MYCE</name>
<dbReference type="PANTHER" id="PTHR15907">
    <property type="entry name" value="DUF614 FAMILY PROTEIN-RELATED"/>
    <property type="match status" value="1"/>
</dbReference>
<accession>A0A8J4PV32</accession>
<dbReference type="InterPro" id="IPR006461">
    <property type="entry name" value="PLAC_motif_containing"/>
</dbReference>
<proteinExistence type="predicted"/>
<evidence type="ECO:0008006" key="3">
    <source>
        <dbReference type="Google" id="ProtNLM"/>
    </source>
</evidence>
<dbReference type="AlphaFoldDB" id="A0A8J4PV32"/>
<reference evidence="1" key="1">
    <citation type="submission" date="2020-01" db="EMBL/GenBank/DDBJ databases">
        <title>Development of genomics and gene disruption for Polysphondylium violaceum indicates a role for the polyketide synthase stlB in stalk morphogenesis.</title>
        <authorList>
            <person name="Narita B."/>
            <person name="Kawabe Y."/>
            <person name="Kin K."/>
            <person name="Saito T."/>
            <person name="Gibbs R."/>
            <person name="Kuspa A."/>
            <person name="Muzny D."/>
            <person name="Queller D."/>
            <person name="Richards S."/>
            <person name="Strassman J."/>
            <person name="Sucgang R."/>
            <person name="Worley K."/>
            <person name="Schaap P."/>
        </authorList>
    </citation>
    <scope>NUCLEOTIDE SEQUENCE</scope>
    <source>
        <strain evidence="1">QSvi11</strain>
    </source>
</reference>
<dbReference type="OrthoDB" id="1045822at2759"/>
<gene>
    <name evidence="1" type="ORF">CYY_005426</name>
</gene>
<dbReference type="EMBL" id="AJWJ01000216">
    <property type="protein sequence ID" value="KAF2073264.1"/>
    <property type="molecule type" value="Genomic_DNA"/>
</dbReference>
<evidence type="ECO:0000313" key="1">
    <source>
        <dbReference type="EMBL" id="KAF2073264.1"/>
    </source>
</evidence>
<protein>
    <recommendedName>
        <fullName evidence="3">PLAC8 family protein</fullName>
    </recommendedName>
</protein>
<sequence length="114" mass="13144">MANDWEVGVFECQKDLDLTVCCISYFWPNLQLIQQRVTLDQRRCNVFDCLFSTCCLPCATCLLRQDIRKKHELPTEGTEIIDVLLVCYCTPCVLHQQTMHLEKKGLKPAGLFMA</sequence>
<evidence type="ECO:0000313" key="2">
    <source>
        <dbReference type="Proteomes" id="UP000695562"/>
    </source>
</evidence>
<organism evidence="1 2">
    <name type="scientific">Polysphondylium violaceum</name>
    <dbReference type="NCBI Taxonomy" id="133409"/>
    <lineage>
        <taxon>Eukaryota</taxon>
        <taxon>Amoebozoa</taxon>
        <taxon>Evosea</taxon>
        <taxon>Eumycetozoa</taxon>
        <taxon>Dictyostelia</taxon>
        <taxon>Dictyosteliales</taxon>
        <taxon>Dictyosteliaceae</taxon>
        <taxon>Polysphondylium</taxon>
    </lineage>
</organism>
<keyword evidence="2" id="KW-1185">Reference proteome</keyword>
<dbReference type="NCBIfam" id="TIGR01571">
    <property type="entry name" value="A_thal_Cys_rich"/>
    <property type="match status" value="1"/>
</dbReference>
<comment type="caution">
    <text evidence="1">The sequence shown here is derived from an EMBL/GenBank/DDBJ whole genome shotgun (WGS) entry which is preliminary data.</text>
</comment>
<dbReference type="Pfam" id="PF04749">
    <property type="entry name" value="PLAC8"/>
    <property type="match status" value="1"/>
</dbReference>
<dbReference type="Proteomes" id="UP000695562">
    <property type="component" value="Unassembled WGS sequence"/>
</dbReference>